<gene>
    <name evidence="1" type="ORF">CBE74_00270</name>
</gene>
<dbReference type="EMBL" id="CP021417">
    <property type="protein sequence ID" value="ARU45205.1"/>
    <property type="molecule type" value="Genomic_DNA"/>
</dbReference>
<reference evidence="1" key="5">
    <citation type="journal article" date="2020" name="PLoS ONE">
        <title>Taxonomic classification of strain PO100/5 shows a broader geographic distribution and genetic markers of the recently described Corynebacterium silvaticum.</title>
        <authorList>
            <person name="Viana M.V.C."/>
            <person name="Profeta R."/>
            <person name="da Silva A.L."/>
            <person name="Hurtado R."/>
            <person name="Cerqueira J.C."/>
            <person name="Ribeiro B.F.S."/>
            <person name="Almeida M.O."/>
            <person name="Morais-Rodrigues F."/>
            <person name="Soares S.C."/>
            <person name="Oliveira M."/>
            <person name="Tavares L."/>
            <person name="Figueiredo H."/>
            <person name="Wattam A.R."/>
            <person name="Barh D."/>
            <person name="Ghosh P."/>
            <person name="Silva A."/>
            <person name="Azevedo V."/>
        </authorList>
    </citation>
    <scope>NUCLEOTIDE SEQUENCE</scope>
    <source>
        <strain evidence="1">PO100/5</strain>
    </source>
</reference>
<organism evidence="1">
    <name type="scientific">Corynebacterium silvaticum</name>
    <dbReference type="NCBI Taxonomy" id="2320431"/>
    <lineage>
        <taxon>Bacteria</taxon>
        <taxon>Bacillati</taxon>
        <taxon>Actinomycetota</taxon>
        <taxon>Actinomycetes</taxon>
        <taxon>Mycobacteriales</taxon>
        <taxon>Corynebacteriaceae</taxon>
        <taxon>Corynebacterium</taxon>
    </lineage>
</organism>
<dbReference type="AlphaFoldDB" id="A0A7U5K8M2"/>
<sequence>MWGLRFWFPGEVASDWMGGDLWGRPYVFVKCEANADEYRHGVVLACLGAGQRMLVDMFLWD</sequence>
<reference evidence="1" key="3">
    <citation type="journal article" date="2020" name="Antonie Van Leeuwenhoek">
        <title>Phylogenomic characterisation of a novel corynebacterial species pathogenic to animals.</title>
        <authorList>
            <person name="Moller J."/>
            <person name="Musella L."/>
            <person name="Melnikov V."/>
            <person name="Geissdorfer W."/>
            <person name="Burkovski A."/>
            <person name="Sangal V."/>
        </authorList>
    </citation>
    <scope>NUCLEOTIDE SEQUENCE</scope>
    <source>
        <strain evidence="1">PO100/5</strain>
    </source>
</reference>
<reference evidence="1" key="4">
    <citation type="journal article" date="2020" name="Int. J. Syst. Evol. Microbiol.">
        <title>Corynebacterium silvaticum sp. nov., a unique group of NTTB corynebacteria in wild boar and roe deer.</title>
        <authorList>
            <person name="Dangel A."/>
            <person name="Berger A."/>
            <person name="Rau J."/>
            <person name="Eisenberg T."/>
            <person name="Kampfer P."/>
            <person name="Margos G."/>
            <person name="Contzen M."/>
            <person name="Busse H.J."/>
            <person name="Konrad R."/>
            <person name="Peters M."/>
            <person name="Sting R."/>
            <person name="Sing A."/>
        </authorList>
    </citation>
    <scope>NUCLEOTIDE SEQUENCE</scope>
    <source>
        <strain evidence="1">PO100/5</strain>
    </source>
</reference>
<protein>
    <submittedName>
        <fullName evidence="1">Uncharacterized protein</fullName>
    </submittedName>
</protein>
<proteinExistence type="predicted"/>
<reference evidence="1" key="2">
    <citation type="submission" date="2017-05" db="EMBL/GenBank/DDBJ databases">
        <authorList>
            <person name="Oliveira G."/>
            <person name="Souza T."/>
            <person name="Jamal S."/>
            <person name="Jaiswal A."/>
            <person name="Lima A."/>
            <person name="Gomide A."/>
            <person name="FIgueiredo H."/>
            <person name="Vasco V."/>
        </authorList>
    </citation>
    <scope>NUCLEOTIDE SEQUENCE</scope>
    <source>
        <strain evidence="1">PO100/5</strain>
    </source>
</reference>
<reference evidence="1" key="1">
    <citation type="journal article" date="2014" name="BMC Vet. Res.">
        <title>First report of Corynebacterium pseudotuberculosis from caseous lymphadenitis lesions in Black Alentejano pig (Sus scrofa domesticus).</title>
        <authorList>
            <person name="Oliveira M."/>
            <person name="Barroco C."/>
            <person name="Mottola C."/>
            <person name="Santos R."/>
            <person name="Lemsaddek A."/>
            <person name="Tavares L."/>
            <person name="Semedo-Lemsaddek T."/>
        </authorList>
    </citation>
    <scope>NUCLEOTIDE SEQUENCE [LARGE SCALE GENOMIC DNA]</scope>
    <source>
        <strain evidence="1">PO100/5</strain>
    </source>
</reference>
<evidence type="ECO:0000313" key="1">
    <source>
        <dbReference type="EMBL" id="ARU45205.1"/>
    </source>
</evidence>
<dbReference type="KEGG" id="csil:CBE74_00270"/>
<accession>A0A7U5K8M2</accession>
<name>A0A7U5K8M2_9CORY</name>